<dbReference type="InterPro" id="IPR010490">
    <property type="entry name" value="COG6"/>
</dbReference>
<reference evidence="15" key="1">
    <citation type="submission" date="2025-08" db="UniProtKB">
        <authorList>
            <consortium name="RefSeq"/>
        </authorList>
    </citation>
    <scope>IDENTIFICATION</scope>
    <source>
        <tissue evidence="15">Muscle</tissue>
    </source>
</reference>
<dbReference type="Pfam" id="PF06419">
    <property type="entry name" value="COG6_N"/>
    <property type="match status" value="1"/>
</dbReference>
<dbReference type="RefSeq" id="XP_022241214.1">
    <property type="nucleotide sequence ID" value="XM_022385506.1"/>
</dbReference>
<evidence type="ECO:0000313" key="14">
    <source>
        <dbReference type="Proteomes" id="UP000694941"/>
    </source>
</evidence>
<protein>
    <recommendedName>
        <fullName evidence="5 11">Conserved oligomeric Golgi complex subunit 6</fullName>
        <shortName evidence="11">COG complex subunit 6</shortName>
    </recommendedName>
    <alternativeName>
        <fullName evidence="10 11">Component of oligomeric Golgi complex 6</fullName>
    </alternativeName>
</protein>
<evidence type="ECO:0000259" key="13">
    <source>
        <dbReference type="Pfam" id="PF20653"/>
    </source>
</evidence>
<gene>
    <name evidence="15" type="primary">LOC106459088</name>
</gene>
<evidence type="ECO:0000256" key="9">
    <source>
        <dbReference type="ARBA" id="ARBA00023136"/>
    </source>
</evidence>
<comment type="similarity">
    <text evidence="3 11">Belongs to the COG6 family.</text>
</comment>
<dbReference type="PANTHER" id="PTHR21506">
    <property type="entry name" value="COMPONENT OF OLIGOMERIC GOLGI COMPLEX 6"/>
    <property type="match status" value="1"/>
</dbReference>
<feature type="domain" description="Conserved Oligomeric Golgi complex subunit 6 C-terminal" evidence="13">
    <location>
        <begin position="455"/>
        <end position="583"/>
    </location>
</feature>
<evidence type="ECO:0000259" key="12">
    <source>
        <dbReference type="Pfam" id="PF06419"/>
    </source>
</evidence>
<feature type="domain" description="Conserved oligomeric complex COG6 N-terminal" evidence="12">
    <location>
        <begin position="44"/>
        <end position="156"/>
    </location>
</feature>
<keyword evidence="6 11" id="KW-0813">Transport</keyword>
<evidence type="ECO:0000256" key="11">
    <source>
        <dbReference type="RuleBase" id="RU365075"/>
    </source>
</evidence>
<evidence type="ECO:0000256" key="1">
    <source>
        <dbReference type="ARBA" id="ARBA00003627"/>
    </source>
</evidence>
<evidence type="ECO:0000256" key="2">
    <source>
        <dbReference type="ARBA" id="ARBA00004395"/>
    </source>
</evidence>
<comment type="subcellular location">
    <subcellularLocation>
        <location evidence="2 11">Golgi apparatus membrane</location>
        <topology evidence="2 11">Peripheral membrane protein</topology>
    </subcellularLocation>
</comment>
<evidence type="ECO:0000256" key="3">
    <source>
        <dbReference type="ARBA" id="ARBA00011023"/>
    </source>
</evidence>
<dbReference type="SMART" id="SM01087">
    <property type="entry name" value="COG6"/>
    <property type="match status" value="1"/>
</dbReference>
<keyword evidence="14" id="KW-1185">Reference proteome</keyword>
<keyword evidence="8 11" id="KW-0333">Golgi apparatus</keyword>
<keyword evidence="7 11" id="KW-0653">Protein transport</keyword>
<evidence type="ECO:0000256" key="4">
    <source>
        <dbReference type="ARBA" id="ARBA00011166"/>
    </source>
</evidence>
<evidence type="ECO:0000256" key="10">
    <source>
        <dbReference type="ARBA" id="ARBA00031348"/>
    </source>
</evidence>
<evidence type="ECO:0000313" key="15">
    <source>
        <dbReference type="RefSeq" id="XP_022241214.1"/>
    </source>
</evidence>
<dbReference type="InterPro" id="IPR048369">
    <property type="entry name" value="COG6_C"/>
</dbReference>
<keyword evidence="9 11" id="KW-0472">Membrane</keyword>
<evidence type="ECO:0000256" key="8">
    <source>
        <dbReference type="ARBA" id="ARBA00023034"/>
    </source>
</evidence>
<evidence type="ECO:0000256" key="6">
    <source>
        <dbReference type="ARBA" id="ARBA00022448"/>
    </source>
</evidence>
<sequence>MAIEKEQTGDEKGQHSKLLAKKLNKILDTRLENDKETLDALKSLSTFFPENTLRARQNLRSDIEKRSLAVNKEFLSAFQEVKEALDAVCDDVQAMNVCCQDMTDRLQATKSQTHGLISQTTKLQSESHRIQMRQEVVQAFLDTFQLKPEEVKVLQETRDGHLDGNFFKVLAKVKRIHKDCKVLLRSNKQTAGLEIMESMALHQEAAYERLYRWTQGECRLLNFETSDLNPLVCQAFESLQDRSVLFKYCLDEYGTARRAAVVRGFIDALTRGGPGGMPRPIELHSHDPLRYTGDMLAWLHQTTASEKEMIEALLKKCAKEGLDEEKQQTLSHITEGLCRPLKMRVEQVITSEPGDVVLFRLTSLLKFYHHTIGQVLNGEAQLLSTLKEIYTLSQKIFYNSLTCHCNRLLERVELPPADLGATEALIQTLALLREVLSCQDACLVSVDDRKQDVPQLDAHMDTLVSEQASHIVSHLGMGALYSALQEYQPKQGPLSAFSGCDAFAIQSAVGQLDSFLASPDTLTISQSALLLSASLKQSLRQRSMELLCSVYENIYDAVHNPSHGYPDSQSLLPRTPEQVKNLLL</sequence>
<dbReference type="InterPro" id="IPR048368">
    <property type="entry name" value="COG6_N"/>
</dbReference>
<comment type="subunit">
    <text evidence="4">Component of the conserved oligomeric Golgi complex which is composed of eight different subunits and is required for normal Golgi morphology and localization.</text>
</comment>
<comment type="function">
    <text evidence="1 11">Required for normal Golgi function.</text>
</comment>
<dbReference type="Proteomes" id="UP000694941">
    <property type="component" value="Unplaced"/>
</dbReference>
<evidence type="ECO:0000256" key="7">
    <source>
        <dbReference type="ARBA" id="ARBA00022927"/>
    </source>
</evidence>
<name>A0ABM1SC59_LIMPO</name>
<dbReference type="GeneID" id="106459088"/>
<organism evidence="14 15">
    <name type="scientific">Limulus polyphemus</name>
    <name type="common">Atlantic horseshoe crab</name>
    <dbReference type="NCBI Taxonomy" id="6850"/>
    <lineage>
        <taxon>Eukaryota</taxon>
        <taxon>Metazoa</taxon>
        <taxon>Ecdysozoa</taxon>
        <taxon>Arthropoda</taxon>
        <taxon>Chelicerata</taxon>
        <taxon>Merostomata</taxon>
        <taxon>Xiphosura</taxon>
        <taxon>Limulidae</taxon>
        <taxon>Limulus</taxon>
    </lineage>
</organism>
<dbReference type="Pfam" id="PF20653">
    <property type="entry name" value="COG6_C"/>
    <property type="match status" value="2"/>
</dbReference>
<dbReference type="PANTHER" id="PTHR21506:SF0">
    <property type="entry name" value="CONSERVED OLIGOMERIC GOLGI COMPLEX SUBUNIT 6"/>
    <property type="match status" value="1"/>
</dbReference>
<accession>A0ABM1SC59</accession>
<evidence type="ECO:0000256" key="5">
    <source>
        <dbReference type="ARBA" id="ARBA00020973"/>
    </source>
</evidence>
<feature type="domain" description="Conserved Oligomeric Golgi complex subunit 6 C-terminal" evidence="13">
    <location>
        <begin position="189"/>
        <end position="446"/>
    </location>
</feature>
<proteinExistence type="inferred from homology"/>